<protein>
    <recommendedName>
        <fullName evidence="1">Antirepressor protein C-terminal domain-containing protein</fullName>
    </recommendedName>
</protein>
<proteinExistence type="predicted"/>
<evidence type="ECO:0000313" key="3">
    <source>
        <dbReference type="Proteomes" id="UP000077748"/>
    </source>
</evidence>
<evidence type="ECO:0000259" key="1">
    <source>
        <dbReference type="Pfam" id="PF03374"/>
    </source>
</evidence>
<feature type="domain" description="Antirepressor protein C-terminal" evidence="1">
    <location>
        <begin position="4"/>
        <end position="80"/>
    </location>
</feature>
<reference evidence="2 3" key="1">
    <citation type="submission" date="2016-05" db="EMBL/GenBank/DDBJ databases">
        <title>Genome Sequence of Pseudomonas citronellolis Strain SJTE-3, an Estrogens and Persistent Organic Pollutants degradation strain.</title>
        <authorList>
            <person name="Liang R."/>
        </authorList>
    </citation>
    <scope>NUCLEOTIDE SEQUENCE [LARGE SCALE GENOMIC DNA]</scope>
    <source>
        <strain evidence="2 3">SJTE-3</strain>
    </source>
</reference>
<evidence type="ECO:0000313" key="2">
    <source>
        <dbReference type="EMBL" id="ANI16792.1"/>
    </source>
</evidence>
<dbReference type="Proteomes" id="UP000077748">
    <property type="component" value="Chromosome"/>
</dbReference>
<accession>A0A1A9KGY4</accession>
<gene>
    <name evidence="2" type="ORF">A9C11_23715</name>
</gene>
<dbReference type="RefSeq" id="WP_064584045.1">
    <property type="nucleotide sequence ID" value="NZ_CP015878.1"/>
</dbReference>
<sequence>MNRDIRHAAAALGVSERALRDHLRQHKDLNQDGTLAAKHVGQGHLFMDPRSRWNPRLGQYTHYSVVMVTEAGIAWLAKRLGVAITVTQHKDDVA</sequence>
<dbReference type="InterPro" id="IPR005039">
    <property type="entry name" value="Ant_C"/>
</dbReference>
<organism evidence="2 3">
    <name type="scientific">Pseudomonas citronellolis</name>
    <dbReference type="NCBI Taxonomy" id="53408"/>
    <lineage>
        <taxon>Bacteria</taxon>
        <taxon>Pseudomonadati</taxon>
        <taxon>Pseudomonadota</taxon>
        <taxon>Gammaproteobacteria</taxon>
        <taxon>Pseudomonadales</taxon>
        <taxon>Pseudomonadaceae</taxon>
        <taxon>Pseudomonas</taxon>
    </lineage>
</organism>
<dbReference type="Pfam" id="PF03374">
    <property type="entry name" value="ANT"/>
    <property type="match status" value="1"/>
</dbReference>
<dbReference type="EMBL" id="CP015878">
    <property type="protein sequence ID" value="ANI16792.1"/>
    <property type="molecule type" value="Genomic_DNA"/>
</dbReference>
<dbReference type="AlphaFoldDB" id="A0A1A9KGY4"/>
<name>A0A1A9KGY4_9PSED</name>